<keyword evidence="2" id="KW-1185">Reference proteome</keyword>
<organism evidence="1 2">
    <name type="scientific">Amanita muscaria (strain Koide BX008)</name>
    <dbReference type="NCBI Taxonomy" id="946122"/>
    <lineage>
        <taxon>Eukaryota</taxon>
        <taxon>Fungi</taxon>
        <taxon>Dikarya</taxon>
        <taxon>Basidiomycota</taxon>
        <taxon>Agaricomycotina</taxon>
        <taxon>Agaricomycetes</taxon>
        <taxon>Agaricomycetidae</taxon>
        <taxon>Agaricales</taxon>
        <taxon>Pluteineae</taxon>
        <taxon>Amanitaceae</taxon>
        <taxon>Amanita</taxon>
    </lineage>
</organism>
<gene>
    <name evidence="1" type="ORF">M378DRAFT_13084</name>
</gene>
<proteinExistence type="predicted"/>
<evidence type="ECO:0000313" key="1">
    <source>
        <dbReference type="EMBL" id="KIL62144.1"/>
    </source>
</evidence>
<dbReference type="AlphaFoldDB" id="A0A0C2T6E0"/>
<name>A0A0C2T6E0_AMAMK</name>
<sequence length="126" mass="13467">MHLEVSQTQTSYHATKQQTQPAMLRQNLGVELKVTAVAWEEGIDGESVARRAALKDHLTGLSLQDAVGSKGRKASFCGVYLAPDATSTRDTITAVLTSTFGTRMAQTVSSIPYVQGFYSAGMSLGI</sequence>
<dbReference type="EMBL" id="KN818275">
    <property type="protein sequence ID" value="KIL62144.1"/>
    <property type="molecule type" value="Genomic_DNA"/>
</dbReference>
<protein>
    <submittedName>
        <fullName evidence="1">Uncharacterized protein</fullName>
    </submittedName>
</protein>
<dbReference type="HOGENOM" id="CLU_1981094_0_0_1"/>
<reference evidence="1 2" key="1">
    <citation type="submission" date="2014-04" db="EMBL/GenBank/DDBJ databases">
        <title>Evolutionary Origins and Diversification of the Mycorrhizal Mutualists.</title>
        <authorList>
            <consortium name="DOE Joint Genome Institute"/>
            <consortium name="Mycorrhizal Genomics Consortium"/>
            <person name="Kohler A."/>
            <person name="Kuo A."/>
            <person name="Nagy L.G."/>
            <person name="Floudas D."/>
            <person name="Copeland A."/>
            <person name="Barry K.W."/>
            <person name="Cichocki N."/>
            <person name="Veneault-Fourrey C."/>
            <person name="LaButti K."/>
            <person name="Lindquist E.A."/>
            <person name="Lipzen A."/>
            <person name="Lundell T."/>
            <person name="Morin E."/>
            <person name="Murat C."/>
            <person name="Riley R."/>
            <person name="Ohm R."/>
            <person name="Sun H."/>
            <person name="Tunlid A."/>
            <person name="Henrissat B."/>
            <person name="Grigoriev I.V."/>
            <person name="Hibbett D.S."/>
            <person name="Martin F."/>
        </authorList>
    </citation>
    <scope>NUCLEOTIDE SEQUENCE [LARGE SCALE GENOMIC DNA]</scope>
    <source>
        <strain evidence="1 2">Koide BX008</strain>
    </source>
</reference>
<accession>A0A0C2T6E0</accession>
<evidence type="ECO:0000313" key="2">
    <source>
        <dbReference type="Proteomes" id="UP000054549"/>
    </source>
</evidence>
<dbReference type="Proteomes" id="UP000054549">
    <property type="component" value="Unassembled WGS sequence"/>
</dbReference>
<dbReference type="InParanoid" id="A0A0C2T6E0"/>